<dbReference type="EMBL" id="JBHSEP010000021">
    <property type="protein sequence ID" value="MFC4601025.1"/>
    <property type="molecule type" value="Genomic_DNA"/>
</dbReference>
<dbReference type="Gene3D" id="3.40.50.10850">
    <property type="entry name" value="Ntrc-like two-domain protein"/>
    <property type="match status" value="1"/>
</dbReference>
<evidence type="ECO:0000313" key="4">
    <source>
        <dbReference type="Proteomes" id="UP001596028"/>
    </source>
</evidence>
<keyword evidence="4" id="KW-1185">Reference proteome</keyword>
<dbReference type="PANTHER" id="PTHR43384:SF13">
    <property type="entry name" value="SLR0110 PROTEIN"/>
    <property type="match status" value="1"/>
</dbReference>
<dbReference type="RefSeq" id="WP_378100639.1">
    <property type="nucleotide sequence ID" value="NZ_JBHSEP010000021.1"/>
</dbReference>
<reference evidence="4" key="1">
    <citation type="journal article" date="2019" name="Int. J. Syst. Evol. Microbiol.">
        <title>The Global Catalogue of Microorganisms (GCM) 10K type strain sequencing project: providing services to taxonomists for standard genome sequencing and annotation.</title>
        <authorList>
            <consortium name="The Broad Institute Genomics Platform"/>
            <consortium name="The Broad Institute Genome Sequencing Center for Infectious Disease"/>
            <person name="Wu L."/>
            <person name="Ma J."/>
        </authorList>
    </citation>
    <scope>NUCLEOTIDE SEQUENCE [LARGE SCALE GENOMIC DNA]</scope>
    <source>
        <strain evidence="4">CCUG 49571</strain>
    </source>
</reference>
<feature type="domain" description="CobQ/CobB/MinD/ParA nucleotide binding" evidence="2">
    <location>
        <begin position="128"/>
        <end position="162"/>
    </location>
</feature>
<gene>
    <name evidence="3" type="ORF">ACFO3S_22470</name>
</gene>
<evidence type="ECO:0000259" key="2">
    <source>
        <dbReference type="Pfam" id="PF01656"/>
    </source>
</evidence>
<dbReference type="Gene3D" id="3.40.50.300">
    <property type="entry name" value="P-loop containing nucleotide triphosphate hydrolases"/>
    <property type="match status" value="1"/>
</dbReference>
<protein>
    <recommendedName>
        <fullName evidence="2">CobQ/CobB/MinD/ParA nucleotide binding domain-containing protein</fullName>
    </recommendedName>
</protein>
<dbReference type="PANTHER" id="PTHR43384">
    <property type="entry name" value="SEPTUM SITE-DETERMINING PROTEIN MIND HOMOLOG, CHLOROPLASTIC-RELATED"/>
    <property type="match status" value="1"/>
</dbReference>
<evidence type="ECO:0000313" key="3">
    <source>
        <dbReference type="EMBL" id="MFC4601025.1"/>
    </source>
</evidence>
<name>A0ABV9FJS7_9BACL</name>
<organism evidence="3 4">
    <name type="scientific">Cohnella hongkongensis</name>
    <dbReference type="NCBI Taxonomy" id="178337"/>
    <lineage>
        <taxon>Bacteria</taxon>
        <taxon>Bacillati</taxon>
        <taxon>Bacillota</taxon>
        <taxon>Bacilli</taxon>
        <taxon>Bacillales</taxon>
        <taxon>Paenibacillaceae</taxon>
        <taxon>Cohnella</taxon>
    </lineage>
</organism>
<accession>A0ABV9FJS7</accession>
<dbReference type="SUPFAM" id="SSF52540">
    <property type="entry name" value="P-loop containing nucleoside triphosphate hydrolases"/>
    <property type="match status" value="1"/>
</dbReference>
<dbReference type="Proteomes" id="UP001596028">
    <property type="component" value="Unassembled WGS sequence"/>
</dbReference>
<dbReference type="InterPro" id="IPR002586">
    <property type="entry name" value="CobQ/CobB/MinD/ParA_Nub-bd_dom"/>
</dbReference>
<sequence length="387" mass="43033">MVKRIVLAAAEREYVAKLAEYLREEEKSWEVAAYTHDSALRRELQSGGRIDALIGEREMIGPLTVSSSRIGKVVVLSDESGTGRRGEEEVEEWVEISRYQPLPALLSCIRGSLGADEAKLEGRCQIWTVFSASGGVGKTTVALNLVRQAGERGLRVLYLNLEELNATSLLFGRGEPDGLSRLLYALQAHPEQWEEQSRRLCRHQPQLRADYIDAPEHPGERLALTPDVARELIDKLKSGNRYDVIVVDPDSGAGEWHLRLLEQSDRIVWLTLDDAQCLLKAEKLHRHWETRLDGAPCRVSYVMNKFGGGRSVNRWPLPGAAPEMALPYAPEWKTVDQPGRLLSSPAYSGAVERLLDLLGADGGRSGTDRRRRGEGYGGQRAYDRGAG</sequence>
<dbReference type="InterPro" id="IPR027417">
    <property type="entry name" value="P-loop_NTPase"/>
</dbReference>
<dbReference type="Pfam" id="PF01656">
    <property type="entry name" value="CbiA"/>
    <property type="match status" value="1"/>
</dbReference>
<dbReference type="InterPro" id="IPR050625">
    <property type="entry name" value="ParA/MinD_ATPase"/>
</dbReference>
<comment type="caution">
    <text evidence="3">The sequence shown here is derived from an EMBL/GenBank/DDBJ whole genome shotgun (WGS) entry which is preliminary data.</text>
</comment>
<proteinExistence type="predicted"/>
<evidence type="ECO:0000256" key="1">
    <source>
        <dbReference type="SAM" id="MobiDB-lite"/>
    </source>
</evidence>
<feature type="region of interest" description="Disordered" evidence="1">
    <location>
        <begin position="362"/>
        <end position="387"/>
    </location>
</feature>